<dbReference type="GO" id="GO:0046872">
    <property type="term" value="F:metal ion binding"/>
    <property type="evidence" value="ECO:0007669"/>
    <property type="project" value="UniProtKB-KW"/>
</dbReference>
<comment type="similarity">
    <text evidence="3">Belongs to the Nudix hydrolase family. NudC subfamily.</text>
</comment>
<dbReference type="InterPro" id="IPR050241">
    <property type="entry name" value="NAD-cap_RNA_hydrolase_NudC"/>
</dbReference>
<evidence type="ECO:0000256" key="2">
    <source>
        <dbReference type="ARBA" id="ARBA00001947"/>
    </source>
</evidence>
<reference evidence="11 12" key="1">
    <citation type="submission" date="2013-01" db="EMBL/GenBank/DDBJ databases">
        <authorList>
            <person name="Inman J."/>
            <person name="Zafar N."/>
            <person name="Lorenzi H."/>
            <person name="Caler E."/>
        </authorList>
    </citation>
    <scope>NUCLEOTIDE SEQUENCE [LARGE SCALE GENOMIC DNA]</scope>
    <source>
        <strain evidence="11 12">HM-3:IMSS</strain>
    </source>
</reference>
<evidence type="ECO:0000259" key="10">
    <source>
        <dbReference type="PROSITE" id="PS51462"/>
    </source>
</evidence>
<comment type="catalytic activity">
    <reaction evidence="9">
        <text>a 5'-end NAD(+)-phospho-ribonucleoside in mRNA + H2O = a 5'-end phospho-adenosine-phospho-ribonucleoside in mRNA + beta-nicotinamide D-ribonucleotide + 2 H(+)</text>
        <dbReference type="Rhea" id="RHEA:60876"/>
        <dbReference type="Rhea" id="RHEA-COMP:15698"/>
        <dbReference type="Rhea" id="RHEA-COMP:15719"/>
        <dbReference type="ChEBI" id="CHEBI:14649"/>
        <dbReference type="ChEBI" id="CHEBI:15377"/>
        <dbReference type="ChEBI" id="CHEBI:15378"/>
        <dbReference type="ChEBI" id="CHEBI:144029"/>
        <dbReference type="ChEBI" id="CHEBI:144051"/>
    </reaction>
    <physiologicalReaction direction="left-to-right" evidence="9">
        <dbReference type="Rhea" id="RHEA:60877"/>
    </physiologicalReaction>
</comment>
<evidence type="ECO:0000256" key="6">
    <source>
        <dbReference type="ARBA" id="ARBA00022801"/>
    </source>
</evidence>
<comment type="cofactor">
    <cofactor evidence="1">
        <name>Mg(2+)</name>
        <dbReference type="ChEBI" id="CHEBI:18420"/>
    </cofactor>
</comment>
<feature type="domain" description="Nudix hydrolase" evidence="10">
    <location>
        <begin position="155"/>
        <end position="283"/>
    </location>
</feature>
<evidence type="ECO:0000256" key="4">
    <source>
        <dbReference type="ARBA" id="ARBA00012381"/>
    </source>
</evidence>
<dbReference type="PROSITE" id="PS51462">
    <property type="entry name" value="NUDIX"/>
    <property type="match status" value="1"/>
</dbReference>
<dbReference type="FunFam" id="3.90.79.20:FF:000010">
    <property type="entry name" value="MutT/nudix family protein"/>
    <property type="match status" value="1"/>
</dbReference>
<dbReference type="CDD" id="cd03429">
    <property type="entry name" value="NUDIX_NADH_pyrophosphatase_Nudt13"/>
    <property type="match status" value="1"/>
</dbReference>
<keyword evidence="7" id="KW-0460">Magnesium</keyword>
<evidence type="ECO:0000256" key="3">
    <source>
        <dbReference type="ARBA" id="ARBA00009595"/>
    </source>
</evidence>
<keyword evidence="5" id="KW-0479">Metal-binding</keyword>
<organism evidence="11 12">
    <name type="scientific">Entamoeba histolytica HM-3:IMSS</name>
    <dbReference type="NCBI Taxonomy" id="885315"/>
    <lineage>
        <taxon>Eukaryota</taxon>
        <taxon>Amoebozoa</taxon>
        <taxon>Evosea</taxon>
        <taxon>Archamoebae</taxon>
        <taxon>Mastigamoebida</taxon>
        <taxon>Entamoebidae</taxon>
        <taxon>Entamoeba</taxon>
    </lineage>
</organism>
<protein>
    <recommendedName>
        <fullName evidence="4">NAD(+) diphosphatase</fullName>
        <ecNumber evidence="4">3.6.1.22</ecNumber>
    </recommendedName>
</protein>
<dbReference type="GO" id="GO:0019677">
    <property type="term" value="P:NAD+ catabolic process"/>
    <property type="evidence" value="ECO:0007669"/>
    <property type="project" value="TreeGrafter"/>
</dbReference>
<dbReference type="GO" id="GO:0005829">
    <property type="term" value="C:cytosol"/>
    <property type="evidence" value="ECO:0007669"/>
    <property type="project" value="TreeGrafter"/>
</dbReference>
<dbReference type="PANTHER" id="PTHR42904">
    <property type="entry name" value="NUDIX HYDROLASE, NUDC SUBFAMILY"/>
    <property type="match status" value="1"/>
</dbReference>
<evidence type="ECO:0000256" key="8">
    <source>
        <dbReference type="ARBA" id="ARBA00023027"/>
    </source>
</evidence>
<dbReference type="GO" id="GO:0006742">
    <property type="term" value="P:NADP+ catabolic process"/>
    <property type="evidence" value="ECO:0007669"/>
    <property type="project" value="TreeGrafter"/>
</dbReference>
<name>M7W434_ENTHI</name>
<dbReference type="GO" id="GO:0005777">
    <property type="term" value="C:peroxisome"/>
    <property type="evidence" value="ECO:0007669"/>
    <property type="project" value="TreeGrafter"/>
</dbReference>
<keyword evidence="6" id="KW-0378">Hydrolase</keyword>
<evidence type="ECO:0000256" key="1">
    <source>
        <dbReference type="ARBA" id="ARBA00001946"/>
    </source>
</evidence>
<evidence type="ECO:0000256" key="7">
    <source>
        <dbReference type="ARBA" id="ARBA00022842"/>
    </source>
</evidence>
<dbReference type="PANTHER" id="PTHR42904:SF6">
    <property type="entry name" value="NAD-CAPPED RNA HYDROLASE NUDT12"/>
    <property type="match status" value="1"/>
</dbReference>
<dbReference type="Gene3D" id="3.90.79.10">
    <property type="entry name" value="Nucleoside Triphosphate Pyrophosphohydrolase"/>
    <property type="match status" value="1"/>
</dbReference>
<accession>M7W434</accession>
<dbReference type="NCBIfam" id="NF001299">
    <property type="entry name" value="PRK00241.1"/>
    <property type="match status" value="1"/>
</dbReference>
<evidence type="ECO:0000256" key="9">
    <source>
        <dbReference type="ARBA" id="ARBA00023679"/>
    </source>
</evidence>
<dbReference type="Pfam" id="PF00293">
    <property type="entry name" value="NUDIX"/>
    <property type="match status" value="1"/>
</dbReference>
<evidence type="ECO:0000313" key="12">
    <source>
        <dbReference type="Proteomes" id="UP000030780"/>
    </source>
</evidence>
<dbReference type="InterPro" id="IPR020084">
    <property type="entry name" value="NUDIX_hydrolase_CS"/>
</dbReference>
<dbReference type="OrthoDB" id="25537at2759"/>
<gene>
    <name evidence="11" type="ORF">KM1_093170</name>
</gene>
<dbReference type="EC" id="3.6.1.22" evidence="4"/>
<dbReference type="InterPro" id="IPR015797">
    <property type="entry name" value="NUDIX_hydrolase-like_dom_sf"/>
</dbReference>
<dbReference type="FunFam" id="3.90.79.10:FF:000109">
    <property type="entry name" value="MutT/nudix family protein"/>
    <property type="match status" value="1"/>
</dbReference>
<dbReference type="SUPFAM" id="SSF55811">
    <property type="entry name" value="Nudix"/>
    <property type="match status" value="1"/>
</dbReference>
<dbReference type="GO" id="GO:0035529">
    <property type="term" value="F:NADH pyrophosphatase activity"/>
    <property type="evidence" value="ECO:0007669"/>
    <property type="project" value="TreeGrafter"/>
</dbReference>
<dbReference type="AlphaFoldDB" id="M7W434"/>
<evidence type="ECO:0000313" key="11">
    <source>
        <dbReference type="EMBL" id="EMS12435.1"/>
    </source>
</evidence>
<dbReference type="EMBL" id="KB638470">
    <property type="protein sequence ID" value="EMS12435.1"/>
    <property type="molecule type" value="Genomic_DNA"/>
</dbReference>
<evidence type="ECO:0000256" key="5">
    <source>
        <dbReference type="ARBA" id="ARBA00022723"/>
    </source>
</evidence>
<proteinExistence type="inferred from homology"/>
<comment type="cofactor">
    <cofactor evidence="2">
        <name>Zn(2+)</name>
        <dbReference type="ChEBI" id="CHEBI:29105"/>
    </cofactor>
</comment>
<dbReference type="PROSITE" id="PS00893">
    <property type="entry name" value="NUDIX_BOX"/>
    <property type="match status" value="1"/>
</dbReference>
<dbReference type="InterPro" id="IPR049734">
    <property type="entry name" value="NudC-like_C"/>
</dbReference>
<keyword evidence="8" id="KW-0520">NAD</keyword>
<dbReference type="Proteomes" id="UP000030780">
    <property type="component" value="Unassembled WGS sequence"/>
</dbReference>
<dbReference type="Gene3D" id="3.90.79.20">
    <property type="match status" value="1"/>
</dbReference>
<dbReference type="VEuPathDB" id="AmoebaDB:KM1_093170"/>
<dbReference type="InterPro" id="IPR000086">
    <property type="entry name" value="NUDIX_hydrolase_dom"/>
</dbReference>
<sequence>MNFTSSHMQRLDSIREAIGNDQIDKLLPTLKATNKQIIFVCYNQMGNPNVRDGSAFYTEKEMIENNIKIIVYMGTTEDKQYVAVETEHAPVGSISMNLTECMKLEHTMCDIIGFGSALIKFNQRFSYCPRCGNKMKYGGFGTHMDCGSCKNMVFPRTDPCIIVVVRHPTEKKCLFVRKSIMPEKRYTCVAGFLEVGESAEECVTREVWEEVHLHVKDVKYVTSSGYPLPGANQIMLGYEAQAIDSEIDIIPGNELCEAFWVNEEEVKQAINESKKPKPEGRYTVPPTYIAHQLFQYWVNHM</sequence>